<dbReference type="PRINTS" id="PR00109">
    <property type="entry name" value="TYRKINASE"/>
</dbReference>
<feature type="compositionally biased region" description="Polar residues" evidence="2">
    <location>
        <begin position="1048"/>
        <end position="1061"/>
    </location>
</feature>
<dbReference type="OrthoDB" id="5973359at2759"/>
<feature type="compositionally biased region" description="Basic and acidic residues" evidence="2">
    <location>
        <begin position="1772"/>
        <end position="1792"/>
    </location>
</feature>
<feature type="region of interest" description="Disordered" evidence="2">
    <location>
        <begin position="1700"/>
        <end position="1729"/>
    </location>
</feature>
<accession>A0A6P7F663</accession>
<evidence type="ECO:0000256" key="2">
    <source>
        <dbReference type="SAM" id="MobiDB-lite"/>
    </source>
</evidence>
<dbReference type="Pfam" id="PF07714">
    <property type="entry name" value="PK_Tyr_Ser-Thr"/>
    <property type="match status" value="1"/>
</dbReference>
<sequence length="2300" mass="258564">MMEISLKWLRFYLCLLFLFLQLCNGNPISPNDTETDSHAKLLTGVISLLLTVCSLVFLAACLCCQRRKRFEVQDPEKQFRNSPVTASSISDLDHGHVNPIANGEFTIFSPLSTHYNNNVFHANETKTKAVEDPLANSYDISSWFGPGEKDFPRTRLKYIKELGSGWFGKVVEGAVQDVDNKGQSWSPVVVRILETTSSQKEKILFLQNAAIYRTGGHANILSLVGKSLETVPYLLLQEYCPQGDLKVYLKSQKANAEQFLSTDYPLLWCHQLTSALKHLHEHDIVHSDLASRNCQLTSTLQLKLGDYGLGPFKYPSDYYQGQPAVPVRWCAPESLVCTHTTIQPKRLTPEDNVWSLAVTMWEICECGEQPYWSLTDDEVISQVLGAAAVRLERPTCSVLYTDYIFRLMQLCWTSAESRPKVLQLHIMLTDLLQVHRNTSSSDTLNVDEFDRRWASCKPNTIIKTDHISESILSNDERENGTKSLSLSLTNLHGSLDNLNFGDMDNSTNEQSKSMNRYDIFQRTSSGSETEEENWKLKVERGAYTEKVRQKSRSVADLMVLTHVDYSESESETPLQSLEYRVNYKNVRLAGLDGGNHLENTSLTFGSEGNLLSVQDTFKEELRKLQEERRDSLPFVPDNVSQSSFRNSEVAASPSRLIQELNSSSELKPANQIFNIYNVTVDNYSPIRVNTKLSNILDVNSQLKPEWREVDKLSEINSELNQEISKLERLKEIHKVDSGLSTASSSDLNQESEEADASGNHSVNCMLQPDIGIQNVQGNFTSMEVNPDLIKELVQSEKSVPDIICQSKPKSWEIDHSPRRNQPSNQSNTLDLIGVVPRQAEPSTSYRGTEKLASTNHEEVAEAANVLDINFSVPEILDNTRESDVDQEIKEPKTSNLAEISKEDAAEANLSLKEIQQFQQLSRWVDSPITSLDTTTDSETLKNVNKTDVNGVLQTDEHTEDINAYGHINSNVTDGGREDGRLDIPDVEMREVDCKNVIKANEGSETCDNIDENLTFDVVRGLDSVVPNESVCETFNFDVKVENSVLSNLQDDSNSDIGTSSITETERNTEKENETRKVITENYENNLILNKKLIEDNIVTIIEEIIAQSLQEVSSKCAHEIKDVNKCVEKNESLDVSDIDQVVNFDLSLNQEEAMPNSLTHSNLFTCSTPFNKKSMEHKFSSVKFEESLGDYVPDNKDLNYSLETWDNFLGSTLDHQNQHPENLFDSFSSEPRSLLFIEGQEVDEACDIDQTRVVSKDATYCKEGNKTYNCDDKEKGDTVNTTYYKGEPGSLGVYSGEVWSNFFTPTSDYSNLHSDTQFDEFSSEPQSLIFIESEGVYKTCDNVDDANKKVRDEAKNGAKDSTHYTAKPGTSKDFRTEENGGCVGDIDTRVGALNSTYSKEDNLLNSTYTLNENNLKEPTLEGLTDLNEGSFENGGGWFLHPQPAGDLSGEIQVQSPSTDTYVGFGIDDEIMSAIRNELLTKLPHAQGNNTDKVKEEDEWDTLERNEVFLRYNVYNTPLSPIPEESLIEDVSGTTSPRHEKELDDGDWSGRTDTDTLTHEVESTSAHTLESPVRGPLNRHTPSQDSCCSNDTLFNLEDLVCGITDIERDRDSPLNVNVEEISSEDAAKSDIDEKSVKNESSGAEDSMESNTKPQEINRFLSTERSYSAVVPLPSPEENPWKQLPASLLNYNQLSLSNTPLIKEEDTKSEDSNNCDTLPKTEIGDDDDADTLRTDSIEQDEESENNNITFNQTHPQILDLAVTVEPNTQNEDVCCSKEKDVPTSDQETSDKENIEPLYQNSEVKDTALPNLENEKANKVDDHLYENSNIKDTERLYQNLEPNLDPFDDYVNIVNMENNKNRLESDLLDKDHTYINTYEPVEKDDDDSIYGLLTDIRFTGPADSQMMSTSFSENNDEQGWESGSDSRSSSSGEFIWREGEHEESLKALRAAPQDVLESITPMEGIAEDNFEESDLSSNFSDDEESPEFVPSAWDKFAMPSKSALRSPEKTLKKREEQKPKGVWFKKQKYHCIYEYPKEPESPVLANQDVWKQPEFKVFTDSPTNSNMSEDFFITSSTQPFDTHNLSSQFFPGSSSWNFDNVTPDSGMEDITPGSISDANEFETSTIVPTLKQLASDVINRKKTSKVSGGDVLGGLRHTRKLLKLDLPPSPSAFTSDKLFTVEPTVEPVVREKPSFTTFGKSRFMVQHVDTPDEVKGKNVSFEALPYKPNSPLVEKVSLVLDDLKHLPDKFDFVERNLIKNEYDTCKTKVEVVRGEASLLDSGDEDSGIESTSTLERKLSNPEV</sequence>
<feature type="compositionally biased region" description="Basic and acidic residues" evidence="2">
    <location>
        <begin position="1536"/>
        <end position="1561"/>
    </location>
</feature>
<feature type="region of interest" description="Disordered" evidence="2">
    <location>
        <begin position="1613"/>
        <end position="1653"/>
    </location>
</feature>
<feature type="coiled-coil region" evidence="1">
    <location>
        <begin position="709"/>
        <end position="736"/>
    </location>
</feature>
<feature type="compositionally biased region" description="Basic and acidic residues" evidence="2">
    <location>
        <begin position="1624"/>
        <end position="1636"/>
    </location>
</feature>
<dbReference type="InterPro" id="IPR000719">
    <property type="entry name" value="Prot_kinase_dom"/>
</dbReference>
<keyword evidence="4" id="KW-0732">Signal</keyword>
<evidence type="ECO:0000313" key="6">
    <source>
        <dbReference type="RefSeq" id="XP_028131234.1"/>
    </source>
</evidence>
<keyword evidence="3" id="KW-0812">Transmembrane</keyword>
<feature type="compositionally biased region" description="Basic and acidic residues" evidence="2">
    <location>
        <begin position="2291"/>
        <end position="2300"/>
    </location>
</feature>
<feature type="compositionally biased region" description="Basic and acidic residues" evidence="2">
    <location>
        <begin position="1353"/>
        <end position="1362"/>
    </location>
</feature>
<evidence type="ECO:0000256" key="4">
    <source>
        <dbReference type="SAM" id="SignalP"/>
    </source>
</evidence>
<feature type="domain" description="Protein kinase" evidence="5">
    <location>
        <begin position="156"/>
        <end position="428"/>
    </location>
</feature>
<feature type="compositionally biased region" description="Basic and acidic residues" evidence="2">
    <location>
        <begin position="1063"/>
        <end position="1073"/>
    </location>
</feature>
<feature type="region of interest" description="Disordered" evidence="2">
    <location>
        <begin position="1353"/>
        <end position="1379"/>
    </location>
</feature>
<dbReference type="InterPro" id="IPR011009">
    <property type="entry name" value="Kinase-like_dom_sf"/>
</dbReference>
<proteinExistence type="predicted"/>
<evidence type="ECO:0000256" key="1">
    <source>
        <dbReference type="SAM" id="Coils"/>
    </source>
</evidence>
<keyword evidence="1" id="KW-0175">Coiled coil</keyword>
<feature type="transmembrane region" description="Helical" evidence="3">
    <location>
        <begin position="41"/>
        <end position="63"/>
    </location>
</feature>
<feature type="region of interest" description="Disordered" evidence="2">
    <location>
        <begin position="807"/>
        <end position="829"/>
    </location>
</feature>
<name>A0A6P7F663_DIAVI</name>
<evidence type="ECO:0000259" key="5">
    <source>
        <dbReference type="PROSITE" id="PS50011"/>
    </source>
</evidence>
<dbReference type="InParanoid" id="A0A6P7F663"/>
<dbReference type="RefSeq" id="XP_028131234.1">
    <property type="nucleotide sequence ID" value="XM_028275433.1"/>
</dbReference>
<feature type="region of interest" description="Disordered" evidence="2">
    <location>
        <begin position="2276"/>
        <end position="2300"/>
    </location>
</feature>
<feature type="region of interest" description="Disordered" evidence="2">
    <location>
        <begin position="737"/>
        <end position="759"/>
    </location>
</feature>
<feature type="signal peptide" evidence="4">
    <location>
        <begin position="1"/>
        <end position="25"/>
    </location>
</feature>
<feature type="compositionally biased region" description="Polar residues" evidence="2">
    <location>
        <begin position="738"/>
        <end position="748"/>
    </location>
</feature>
<gene>
    <name evidence="6" type="primary">LOC114326950</name>
</gene>
<feature type="compositionally biased region" description="Polar residues" evidence="2">
    <location>
        <begin position="1637"/>
        <end position="1653"/>
    </location>
</feature>
<dbReference type="GO" id="GO:0005524">
    <property type="term" value="F:ATP binding"/>
    <property type="evidence" value="ECO:0007669"/>
    <property type="project" value="InterPro"/>
</dbReference>
<dbReference type="SUPFAM" id="SSF56112">
    <property type="entry name" value="Protein kinase-like (PK-like)"/>
    <property type="match status" value="1"/>
</dbReference>
<dbReference type="Gene3D" id="3.30.200.20">
    <property type="entry name" value="Phosphorylase Kinase, domain 1"/>
    <property type="match status" value="1"/>
</dbReference>
<dbReference type="PANTHER" id="PTHR24417:SF7">
    <property type="entry name" value="CHROMATIN MODIFICATION-RELATED PROTEIN EAF1"/>
    <property type="match status" value="1"/>
</dbReference>
<reference evidence="6" key="1">
    <citation type="submission" date="2025-08" db="UniProtKB">
        <authorList>
            <consortium name="RefSeq"/>
        </authorList>
    </citation>
    <scope>IDENTIFICATION</scope>
    <source>
        <tissue evidence="6">Whole insect</tissue>
    </source>
</reference>
<dbReference type="KEGG" id="dvv:114326950"/>
<feature type="compositionally biased region" description="Basic and acidic residues" evidence="2">
    <location>
        <begin position="1700"/>
        <end position="1709"/>
    </location>
</feature>
<feature type="chain" id="PRO_5027568167" evidence="4">
    <location>
        <begin position="26"/>
        <end position="2300"/>
    </location>
</feature>
<dbReference type="Gene3D" id="1.10.510.10">
    <property type="entry name" value="Transferase(Phosphotransferase) domain 1"/>
    <property type="match status" value="1"/>
</dbReference>
<feature type="region of interest" description="Disordered" evidence="2">
    <location>
        <begin position="1767"/>
        <end position="1799"/>
    </location>
</feature>
<dbReference type="InterPro" id="IPR001245">
    <property type="entry name" value="Ser-Thr/Tyr_kinase_cat_dom"/>
</dbReference>
<feature type="compositionally biased region" description="Polar residues" evidence="2">
    <location>
        <begin position="819"/>
        <end position="829"/>
    </location>
</feature>
<feature type="region of interest" description="Disordered" evidence="2">
    <location>
        <begin position="1524"/>
        <end position="1584"/>
    </location>
</feature>
<keyword evidence="3" id="KW-1133">Transmembrane helix</keyword>
<feature type="region of interest" description="Disordered" evidence="2">
    <location>
        <begin position="1048"/>
        <end position="1073"/>
    </location>
</feature>
<dbReference type="PROSITE" id="PS50011">
    <property type="entry name" value="PROTEIN_KINASE_DOM"/>
    <property type="match status" value="1"/>
</dbReference>
<dbReference type="SMART" id="SM00220">
    <property type="entry name" value="S_TKc"/>
    <property type="match status" value="1"/>
</dbReference>
<evidence type="ECO:0000256" key="3">
    <source>
        <dbReference type="SAM" id="Phobius"/>
    </source>
</evidence>
<organism evidence="6">
    <name type="scientific">Diabrotica virgifera virgifera</name>
    <name type="common">western corn rootworm</name>
    <dbReference type="NCBI Taxonomy" id="50390"/>
    <lineage>
        <taxon>Eukaryota</taxon>
        <taxon>Metazoa</taxon>
        <taxon>Ecdysozoa</taxon>
        <taxon>Arthropoda</taxon>
        <taxon>Hexapoda</taxon>
        <taxon>Insecta</taxon>
        <taxon>Pterygota</taxon>
        <taxon>Neoptera</taxon>
        <taxon>Endopterygota</taxon>
        <taxon>Coleoptera</taxon>
        <taxon>Polyphaga</taxon>
        <taxon>Cucujiformia</taxon>
        <taxon>Chrysomeloidea</taxon>
        <taxon>Chrysomelidae</taxon>
        <taxon>Galerucinae</taxon>
        <taxon>Diabroticina</taxon>
        <taxon>Diabroticites</taxon>
        <taxon>Diabrotica</taxon>
    </lineage>
</organism>
<protein>
    <submittedName>
        <fullName evidence="6">Uncharacterized protein LOC114326950</fullName>
    </submittedName>
</protein>
<feature type="compositionally biased region" description="Low complexity" evidence="2">
    <location>
        <begin position="1919"/>
        <end position="1929"/>
    </location>
</feature>
<keyword evidence="3" id="KW-0472">Membrane</keyword>
<dbReference type="GO" id="GO:0004672">
    <property type="term" value="F:protein kinase activity"/>
    <property type="evidence" value="ECO:0007669"/>
    <property type="project" value="InterPro"/>
</dbReference>
<feature type="region of interest" description="Disordered" evidence="2">
    <location>
        <begin position="1901"/>
        <end position="1931"/>
    </location>
</feature>
<dbReference type="PANTHER" id="PTHR24417">
    <property type="entry name" value="SERINE/THREONINE-PROTEIN KINASE LMTK1"/>
    <property type="match status" value="1"/>
</dbReference>